<keyword evidence="4" id="KW-0175">Coiled coil</keyword>
<dbReference type="Pfam" id="PF00015">
    <property type="entry name" value="MCPsignal"/>
    <property type="match status" value="1"/>
</dbReference>
<evidence type="ECO:0000256" key="4">
    <source>
        <dbReference type="SAM" id="Coils"/>
    </source>
</evidence>
<dbReference type="PROSITE" id="PS50885">
    <property type="entry name" value="HAMP"/>
    <property type="match status" value="2"/>
</dbReference>
<dbReference type="CDD" id="cd06225">
    <property type="entry name" value="HAMP"/>
    <property type="match status" value="1"/>
</dbReference>
<dbReference type="InterPro" id="IPR004089">
    <property type="entry name" value="MCPsignal_dom"/>
</dbReference>
<protein>
    <submittedName>
        <fullName evidence="9">Methyl-accepting chemotaxis protein</fullName>
    </submittedName>
</protein>
<dbReference type="InterPro" id="IPR004090">
    <property type="entry name" value="Chemotax_Me-accpt_rcpt"/>
</dbReference>
<feature type="region of interest" description="Disordered" evidence="5">
    <location>
        <begin position="762"/>
        <end position="791"/>
    </location>
</feature>
<feature type="domain" description="Methyl-accepting transducer" evidence="7">
    <location>
        <begin position="467"/>
        <end position="703"/>
    </location>
</feature>
<dbReference type="GO" id="GO:0006935">
    <property type="term" value="P:chemotaxis"/>
    <property type="evidence" value="ECO:0007669"/>
    <property type="project" value="InterPro"/>
</dbReference>
<keyword evidence="6" id="KW-0472">Membrane</keyword>
<dbReference type="EMBL" id="AOLJ01000017">
    <property type="protein sequence ID" value="ELZ80176.1"/>
    <property type="molecule type" value="Genomic_DNA"/>
</dbReference>
<evidence type="ECO:0000313" key="10">
    <source>
        <dbReference type="Proteomes" id="UP000011571"/>
    </source>
</evidence>
<keyword evidence="10" id="KW-1185">Reference proteome</keyword>
<evidence type="ECO:0000256" key="2">
    <source>
        <dbReference type="ARBA" id="ARBA00029447"/>
    </source>
</evidence>
<keyword evidence="6" id="KW-0812">Transmembrane</keyword>
<reference evidence="9 10" key="1">
    <citation type="journal article" date="2014" name="PLoS Genet.">
        <title>Phylogenetically driven sequencing of extremely halophilic archaea reveals strategies for static and dynamic osmo-response.</title>
        <authorList>
            <person name="Becker E.A."/>
            <person name="Seitzer P.M."/>
            <person name="Tritt A."/>
            <person name="Larsen D."/>
            <person name="Krusor M."/>
            <person name="Yao A.I."/>
            <person name="Wu D."/>
            <person name="Madern D."/>
            <person name="Eisen J.A."/>
            <person name="Darling A.E."/>
            <person name="Facciotti M.T."/>
        </authorList>
    </citation>
    <scope>NUCLEOTIDE SEQUENCE [LARGE SCALE GENOMIC DNA]</scope>
    <source>
        <strain evidence="10">ATCC 33959 / DSM 4427 / JCM 8863 / NBRC 102184 / NCIMB 2188 / Ma 2.38</strain>
    </source>
</reference>
<feature type="coiled-coil region" evidence="4">
    <location>
        <begin position="380"/>
        <end position="407"/>
    </location>
</feature>
<dbReference type="InterPro" id="IPR003660">
    <property type="entry name" value="HAMP_dom"/>
</dbReference>
<dbReference type="PANTHER" id="PTHR32089:SF112">
    <property type="entry name" value="LYSOZYME-LIKE PROTEIN-RELATED"/>
    <property type="match status" value="1"/>
</dbReference>
<evidence type="ECO:0000256" key="3">
    <source>
        <dbReference type="PROSITE-ProRule" id="PRU00284"/>
    </source>
</evidence>
<evidence type="ECO:0000313" key="9">
    <source>
        <dbReference type="EMBL" id="ELZ80176.1"/>
    </source>
</evidence>
<evidence type="ECO:0000259" key="8">
    <source>
        <dbReference type="PROSITE" id="PS50885"/>
    </source>
</evidence>
<organism evidence="9 10">
    <name type="scientific">Haloferax gibbonsii (strain ATCC 33959 / DSM 4427 / JCM 8863 / NBRC 102184 / NCIMB 2188 / Ma 2.38)</name>
    <dbReference type="NCBI Taxonomy" id="1227459"/>
    <lineage>
        <taxon>Archaea</taxon>
        <taxon>Methanobacteriati</taxon>
        <taxon>Methanobacteriota</taxon>
        <taxon>Stenosarchaea group</taxon>
        <taxon>Halobacteria</taxon>
        <taxon>Halobacteriales</taxon>
        <taxon>Haloferacaceae</taxon>
        <taxon>Haloferax</taxon>
    </lineage>
</organism>
<dbReference type="PANTHER" id="PTHR32089">
    <property type="entry name" value="METHYL-ACCEPTING CHEMOTAXIS PROTEIN MCPB"/>
    <property type="match status" value="1"/>
</dbReference>
<dbReference type="GO" id="GO:0016020">
    <property type="term" value="C:membrane"/>
    <property type="evidence" value="ECO:0007669"/>
    <property type="project" value="InterPro"/>
</dbReference>
<dbReference type="PRINTS" id="PR00260">
    <property type="entry name" value="CHEMTRNSDUCR"/>
</dbReference>
<evidence type="ECO:0000256" key="6">
    <source>
        <dbReference type="SAM" id="Phobius"/>
    </source>
</evidence>
<keyword evidence="6" id="KW-1133">Transmembrane helix</keyword>
<dbReference type="Gene3D" id="6.10.250.1910">
    <property type="match status" value="1"/>
</dbReference>
<dbReference type="SMART" id="SM00304">
    <property type="entry name" value="HAMP"/>
    <property type="match status" value="2"/>
</dbReference>
<evidence type="ECO:0000256" key="5">
    <source>
        <dbReference type="SAM" id="MobiDB-lite"/>
    </source>
</evidence>
<dbReference type="Proteomes" id="UP000011571">
    <property type="component" value="Unassembled WGS sequence"/>
</dbReference>
<proteinExistence type="inferred from homology"/>
<feature type="domain" description="HAMP" evidence="8">
    <location>
        <begin position="405"/>
        <end position="448"/>
    </location>
</feature>
<dbReference type="SUPFAM" id="SSF58104">
    <property type="entry name" value="Methyl-accepting chemotaxis protein (MCP) signaling domain"/>
    <property type="match status" value="1"/>
</dbReference>
<dbReference type="GO" id="GO:0007165">
    <property type="term" value="P:signal transduction"/>
    <property type="evidence" value="ECO:0007669"/>
    <property type="project" value="UniProtKB-KW"/>
</dbReference>
<feature type="transmembrane region" description="Helical" evidence="6">
    <location>
        <begin position="52"/>
        <end position="71"/>
    </location>
</feature>
<dbReference type="Pfam" id="PF00672">
    <property type="entry name" value="HAMP"/>
    <property type="match status" value="1"/>
</dbReference>
<comment type="similarity">
    <text evidence="2">Belongs to the methyl-accepting chemotaxis (MCP) protein family.</text>
</comment>
<feature type="domain" description="HAMP" evidence="8">
    <location>
        <begin position="336"/>
        <end position="388"/>
    </location>
</feature>
<dbReference type="GO" id="GO:0004888">
    <property type="term" value="F:transmembrane signaling receptor activity"/>
    <property type="evidence" value="ECO:0007669"/>
    <property type="project" value="InterPro"/>
</dbReference>
<name>M0H6N3_HALGM</name>
<dbReference type="PROSITE" id="PS50111">
    <property type="entry name" value="CHEMOTAXIS_TRANSDUC_2"/>
    <property type="match status" value="1"/>
</dbReference>
<dbReference type="AlphaFoldDB" id="M0H6N3"/>
<accession>M0H6N3</accession>
<gene>
    <name evidence="9" type="ORF">C454_11211</name>
</gene>
<dbReference type="PATRIC" id="fig|1227459.3.peg.2196"/>
<keyword evidence="1 3" id="KW-0807">Transducer</keyword>
<comment type="caution">
    <text evidence="9">The sequence shown here is derived from an EMBL/GenBank/DDBJ whole genome shotgun (WGS) entry which is preliminary data.</text>
</comment>
<dbReference type="SMART" id="SM00283">
    <property type="entry name" value="MA"/>
    <property type="match status" value="1"/>
</dbReference>
<dbReference type="Gene3D" id="1.10.287.950">
    <property type="entry name" value="Methyl-accepting chemotaxis protein"/>
    <property type="match status" value="1"/>
</dbReference>
<dbReference type="CDD" id="cd11386">
    <property type="entry name" value="MCP_signal"/>
    <property type="match status" value="1"/>
</dbReference>
<evidence type="ECO:0000256" key="1">
    <source>
        <dbReference type="ARBA" id="ARBA00023224"/>
    </source>
</evidence>
<evidence type="ECO:0000259" key="7">
    <source>
        <dbReference type="PROSITE" id="PS50111"/>
    </source>
</evidence>
<sequence length="791" mass="83304">MKRNSRSMGERWSRLRDALPDGLSDRLGDRFPRPSVSAAVPRAIRRTYARKFFAAVLVAMVVMAGAGAVTYTQVHDTLDAQVEQQLTATADLQADGLESWLASKRLQTRTTSSTWQFQLGNSQAASSYLFQRSGELGQSDVTAIHYVDYATGEIKESTASSLEGESAAAVGLPWDDLERNVNPEPERVYVSSSTFRSPVDDEVSFVLASKPPENAESVVLVTVSLPARLAATEQTMAGSESTLYGADGTTIVTTAENGSVAPPDDGLLANGDAATFRTSGGDVVAYTELDGVDWTLSTAVPAASAYGVRDRVGGGLLATILVALGSLGAVAVVVGRRTTRTLDELTARAEEMSDGDLDVDLETDRIDEFGTLYDSFDEMRASLRTSLNEAETLNDHLEAKAEEYRAVMERCADGDVACRMDPDSESAAMGDIARAYNRTMDELGAVIADAQTFSRAVAESSAATSTGVAEVNDAGEAVAESMTDILDDAVRQDEHLDDVAERVNDFSATIQQVSASAASVADNAEAAVSRGERGRDAADEAILELRAIETATDRTVEQVEELASAVTDIEDVVAFIDGLASQTHILALNASIEAAHAGEAGDGFAVVADEVKGLAEETQEATGRIGASIDRVREQAEATAADIRQTRMRVGEGSETIEEAVEAIDTIVDDATDTSEGVREIRRATDRQAEATTEVAAMVEDVSAISDRTSAGAREAAAATEEQTAALASVAERVDRLAERAGDLQVALDCFDVADDGAAPAVEALPSATEARVDGGDSAATASEDDSTLGE</sequence>